<dbReference type="InterPro" id="IPR005588">
    <property type="entry name" value="MucB_RseB"/>
</dbReference>
<feature type="chain" id="PRO_5020521737" evidence="5">
    <location>
        <begin position="41"/>
        <end position="350"/>
    </location>
</feature>
<dbReference type="EMBL" id="SMAJ01000005">
    <property type="protein sequence ID" value="TCT08508.1"/>
    <property type="molecule type" value="Genomic_DNA"/>
</dbReference>
<dbReference type="PANTHER" id="PTHR38782:SF1">
    <property type="entry name" value="SIGMA-E FACTOR REGULATORY PROTEIN RSEB"/>
    <property type="match status" value="1"/>
</dbReference>
<dbReference type="PANTHER" id="PTHR38782">
    <property type="match status" value="1"/>
</dbReference>
<organism evidence="8 9">
    <name type="scientific">Paralcaligenes ureilyticus</name>
    <dbReference type="NCBI Taxonomy" id="627131"/>
    <lineage>
        <taxon>Bacteria</taxon>
        <taxon>Pseudomonadati</taxon>
        <taxon>Pseudomonadota</taxon>
        <taxon>Betaproteobacteria</taxon>
        <taxon>Burkholderiales</taxon>
        <taxon>Alcaligenaceae</taxon>
        <taxon>Paralcaligenes</taxon>
    </lineage>
</organism>
<protein>
    <submittedName>
        <fullName evidence="8">MucB/RseB-like sigma(E) regulatory protein</fullName>
    </submittedName>
</protein>
<evidence type="ECO:0000259" key="6">
    <source>
        <dbReference type="Pfam" id="PF03888"/>
    </source>
</evidence>
<sequence>MGALAAPSPGAGRLYGSRVGGLAAVLCMAAACVLAAPAWAAEDSPQAVPDPLVALLQEIQTAARQSNYSGVFTYQQGPVMQSTRVVHRMDGTGERELLEMLDGAPREFVRHNNAVQCLIPEKKTIVLQRGRGDRFPALLLGDGKSIPAHYAIKKGRVPSRVAGRECTVIELNPRDAHRYGYRFCADVATHLLLKAQTLGLHREVVDQISFTSLHMDDTISDEQLDPHWKTDGWRVLESPMAPIDLAKMGWQIPAPAGFETITQVSRSMNAGRKVSQLVLSDGLAAISVFIEPTDRTRKTAPLTGAVHKGAMNIFGAKIGDYRLTAIGEVPAATLRDIAQHAQYAPLIAPR</sequence>
<evidence type="ECO:0000256" key="2">
    <source>
        <dbReference type="ARBA" id="ARBA00008150"/>
    </source>
</evidence>
<evidence type="ECO:0000313" key="8">
    <source>
        <dbReference type="EMBL" id="TCT08508.1"/>
    </source>
</evidence>
<dbReference type="Gene3D" id="3.30.200.100">
    <property type="entry name" value="MucB/RseB, C-terminal domain"/>
    <property type="match status" value="1"/>
</dbReference>
<feature type="domain" description="MucB/RseB N-terminal" evidence="6">
    <location>
        <begin position="54"/>
        <end position="227"/>
    </location>
</feature>
<dbReference type="GO" id="GO:0030288">
    <property type="term" value="C:outer membrane-bounded periplasmic space"/>
    <property type="evidence" value="ECO:0007669"/>
    <property type="project" value="TreeGrafter"/>
</dbReference>
<evidence type="ECO:0000256" key="5">
    <source>
        <dbReference type="SAM" id="SignalP"/>
    </source>
</evidence>
<proteinExistence type="inferred from homology"/>
<dbReference type="Proteomes" id="UP000295525">
    <property type="component" value="Unassembled WGS sequence"/>
</dbReference>
<feature type="signal peptide" evidence="5">
    <location>
        <begin position="1"/>
        <end position="40"/>
    </location>
</feature>
<evidence type="ECO:0000256" key="4">
    <source>
        <dbReference type="ARBA" id="ARBA00022764"/>
    </source>
</evidence>
<keyword evidence="4" id="KW-0574">Periplasm</keyword>
<gene>
    <name evidence="8" type="ORF">EDC26_10559</name>
</gene>
<accession>A0A4V2UYR8</accession>
<comment type="subcellular location">
    <subcellularLocation>
        <location evidence="1">Periplasm</location>
    </subcellularLocation>
</comment>
<comment type="similarity">
    <text evidence="2">Belongs to the RseB family.</text>
</comment>
<dbReference type="GO" id="GO:0045152">
    <property type="term" value="F:antisigma factor binding"/>
    <property type="evidence" value="ECO:0007669"/>
    <property type="project" value="TreeGrafter"/>
</dbReference>
<name>A0A4V2UYR8_9BURK</name>
<evidence type="ECO:0000313" key="9">
    <source>
        <dbReference type="Proteomes" id="UP000295525"/>
    </source>
</evidence>
<evidence type="ECO:0000256" key="3">
    <source>
        <dbReference type="ARBA" id="ARBA00022729"/>
    </source>
</evidence>
<dbReference type="Pfam" id="PF03888">
    <property type="entry name" value="MucB_RseB"/>
    <property type="match status" value="1"/>
</dbReference>
<keyword evidence="9" id="KW-1185">Reference proteome</keyword>
<reference evidence="8 9" key="1">
    <citation type="submission" date="2019-03" db="EMBL/GenBank/DDBJ databases">
        <title>Genomic Encyclopedia of Type Strains, Phase IV (KMG-IV): sequencing the most valuable type-strain genomes for metagenomic binning, comparative biology and taxonomic classification.</title>
        <authorList>
            <person name="Goeker M."/>
        </authorList>
    </citation>
    <scope>NUCLEOTIDE SEQUENCE [LARGE SCALE GENOMIC DNA]</scope>
    <source>
        <strain evidence="8 9">DSM 24591</strain>
    </source>
</reference>
<dbReference type="AlphaFoldDB" id="A0A4V2UYR8"/>
<keyword evidence="3 5" id="KW-0732">Signal</keyword>
<dbReference type="GO" id="GO:0032885">
    <property type="term" value="P:regulation of polysaccharide biosynthetic process"/>
    <property type="evidence" value="ECO:0007669"/>
    <property type="project" value="TreeGrafter"/>
</dbReference>
<dbReference type="CDD" id="cd16327">
    <property type="entry name" value="RseB"/>
    <property type="match status" value="1"/>
</dbReference>
<evidence type="ECO:0000259" key="7">
    <source>
        <dbReference type="Pfam" id="PF17188"/>
    </source>
</evidence>
<dbReference type="Pfam" id="PF17188">
    <property type="entry name" value="MucB_RseB_C"/>
    <property type="match status" value="1"/>
</dbReference>
<comment type="caution">
    <text evidence="8">The sequence shown here is derived from an EMBL/GenBank/DDBJ whole genome shotgun (WGS) entry which is preliminary data.</text>
</comment>
<dbReference type="Gene3D" id="2.50.20.10">
    <property type="entry name" value="Lipoprotein localisation LolA/LolB/LppX"/>
    <property type="match status" value="1"/>
</dbReference>
<dbReference type="RefSeq" id="WP_132581559.1">
    <property type="nucleotide sequence ID" value="NZ_SMAJ01000005.1"/>
</dbReference>
<dbReference type="InterPro" id="IPR033436">
    <property type="entry name" value="MucB/RseB_C"/>
</dbReference>
<feature type="domain" description="MucB/RseB C-terminal" evidence="7">
    <location>
        <begin position="247"/>
        <end position="340"/>
    </location>
</feature>
<dbReference type="InterPro" id="IPR038484">
    <property type="entry name" value="MucB/RseB_C_sf"/>
</dbReference>
<dbReference type="InterPro" id="IPR033434">
    <property type="entry name" value="MucB/RseB_N"/>
</dbReference>
<dbReference type="OrthoDB" id="7067274at2"/>
<dbReference type="PIRSF" id="PIRSF005427">
    <property type="entry name" value="RseB"/>
    <property type="match status" value="1"/>
</dbReference>
<evidence type="ECO:0000256" key="1">
    <source>
        <dbReference type="ARBA" id="ARBA00004418"/>
    </source>
</evidence>